<dbReference type="OrthoDB" id="9792858at2"/>
<comment type="caution">
    <text evidence="4">The sequence shown here is derived from an EMBL/GenBank/DDBJ whole genome shotgun (WGS) entry which is preliminary data.</text>
</comment>
<dbReference type="InterPro" id="IPR012349">
    <property type="entry name" value="Split_barrel_FMN-bd"/>
</dbReference>
<dbReference type="Gene3D" id="2.30.110.10">
    <property type="entry name" value="Electron Transport, Fmn-binding Protein, Chain A"/>
    <property type="match status" value="1"/>
</dbReference>
<dbReference type="Pfam" id="PF01613">
    <property type="entry name" value="Flavin_Reduct"/>
    <property type="match status" value="1"/>
</dbReference>
<evidence type="ECO:0000256" key="2">
    <source>
        <dbReference type="ARBA" id="ARBA00023002"/>
    </source>
</evidence>
<organism evidence="4 5">
    <name type="scientific">Saccharopolyspora terrae</name>
    <dbReference type="NCBI Taxonomy" id="2530384"/>
    <lineage>
        <taxon>Bacteria</taxon>
        <taxon>Bacillati</taxon>
        <taxon>Actinomycetota</taxon>
        <taxon>Actinomycetes</taxon>
        <taxon>Pseudonocardiales</taxon>
        <taxon>Pseudonocardiaceae</taxon>
        <taxon>Saccharopolyspora</taxon>
    </lineage>
</organism>
<dbReference type="PANTHER" id="PTHR30466:SF11">
    <property type="entry name" value="FLAVIN-DEPENDENT MONOOXYGENASE, REDUCTASE SUBUNIT HSAB"/>
    <property type="match status" value="1"/>
</dbReference>
<comment type="similarity">
    <text evidence="1">Belongs to the non-flavoprotein flavin reductase family.</text>
</comment>
<evidence type="ECO:0000259" key="3">
    <source>
        <dbReference type="SMART" id="SM00903"/>
    </source>
</evidence>
<dbReference type="AlphaFoldDB" id="A0A4R4VMW0"/>
<proteinExistence type="inferred from homology"/>
<dbReference type="GO" id="GO:0042602">
    <property type="term" value="F:riboflavin reductase (NADPH) activity"/>
    <property type="evidence" value="ECO:0007669"/>
    <property type="project" value="TreeGrafter"/>
</dbReference>
<gene>
    <name evidence="4" type="ORF">E1181_12695</name>
</gene>
<dbReference type="EMBL" id="SMKS01000017">
    <property type="protein sequence ID" value="TDD06401.1"/>
    <property type="molecule type" value="Genomic_DNA"/>
</dbReference>
<dbReference type="Proteomes" id="UP000295674">
    <property type="component" value="Unassembled WGS sequence"/>
</dbReference>
<dbReference type="SUPFAM" id="SSF50475">
    <property type="entry name" value="FMN-binding split barrel"/>
    <property type="match status" value="1"/>
</dbReference>
<evidence type="ECO:0000313" key="5">
    <source>
        <dbReference type="Proteomes" id="UP000295674"/>
    </source>
</evidence>
<evidence type="ECO:0000256" key="1">
    <source>
        <dbReference type="ARBA" id="ARBA00008898"/>
    </source>
</evidence>
<sequence>MRDVVGSFCSGVVVVSAVGAEGPVGLTCQSFASLSLDPPLVTFAVARTSRTWPRIRDVGSFCVNILAADQRELSQQFSRSGADKFAGIEWLPSPLGAPVLDGVVAWIECELWHEYDGGDHTIVIGEVHELASTADRRPLLFHRGTYLDQPSTTA</sequence>
<feature type="domain" description="Flavin reductase like" evidence="3">
    <location>
        <begin position="5"/>
        <end position="148"/>
    </location>
</feature>
<accession>A0A4R4VMW0</accession>
<reference evidence="4 5" key="1">
    <citation type="submission" date="2019-03" db="EMBL/GenBank/DDBJ databases">
        <title>Draft genome sequences of novel Actinobacteria.</title>
        <authorList>
            <person name="Sahin N."/>
            <person name="Ay H."/>
            <person name="Saygin H."/>
        </authorList>
    </citation>
    <scope>NUCLEOTIDE SEQUENCE [LARGE SCALE GENOMIC DNA]</scope>
    <source>
        <strain evidence="4 5">16K309</strain>
    </source>
</reference>
<dbReference type="PANTHER" id="PTHR30466">
    <property type="entry name" value="FLAVIN REDUCTASE"/>
    <property type="match status" value="1"/>
</dbReference>
<keyword evidence="2" id="KW-0560">Oxidoreductase</keyword>
<protein>
    <submittedName>
        <fullName evidence="4">Flavin reductase</fullName>
    </submittedName>
</protein>
<dbReference type="InterPro" id="IPR002563">
    <property type="entry name" value="Flavin_Rdtase-like_dom"/>
</dbReference>
<dbReference type="GO" id="GO:0010181">
    <property type="term" value="F:FMN binding"/>
    <property type="evidence" value="ECO:0007669"/>
    <property type="project" value="InterPro"/>
</dbReference>
<dbReference type="InterPro" id="IPR050268">
    <property type="entry name" value="NADH-dep_flavin_reductase"/>
</dbReference>
<evidence type="ECO:0000313" key="4">
    <source>
        <dbReference type="EMBL" id="TDD06401.1"/>
    </source>
</evidence>
<keyword evidence="5" id="KW-1185">Reference proteome</keyword>
<dbReference type="SMART" id="SM00903">
    <property type="entry name" value="Flavin_Reduct"/>
    <property type="match status" value="1"/>
</dbReference>
<name>A0A4R4VMW0_9PSEU</name>